<organism evidence="2 3">
    <name type="scientific">Portunus trituberculatus</name>
    <name type="common">Swimming crab</name>
    <name type="synonym">Neptunus trituberculatus</name>
    <dbReference type="NCBI Taxonomy" id="210409"/>
    <lineage>
        <taxon>Eukaryota</taxon>
        <taxon>Metazoa</taxon>
        <taxon>Ecdysozoa</taxon>
        <taxon>Arthropoda</taxon>
        <taxon>Crustacea</taxon>
        <taxon>Multicrustacea</taxon>
        <taxon>Malacostraca</taxon>
        <taxon>Eumalacostraca</taxon>
        <taxon>Eucarida</taxon>
        <taxon>Decapoda</taxon>
        <taxon>Pleocyemata</taxon>
        <taxon>Brachyura</taxon>
        <taxon>Eubrachyura</taxon>
        <taxon>Portunoidea</taxon>
        <taxon>Portunidae</taxon>
        <taxon>Portuninae</taxon>
        <taxon>Portunus</taxon>
    </lineage>
</organism>
<gene>
    <name evidence="2" type="ORF">E2C01_029903</name>
</gene>
<dbReference type="AlphaFoldDB" id="A0A5B7ESS9"/>
<protein>
    <submittedName>
        <fullName evidence="2">Uncharacterized protein</fullName>
    </submittedName>
</protein>
<feature type="region of interest" description="Disordered" evidence="1">
    <location>
        <begin position="1"/>
        <end position="37"/>
    </location>
</feature>
<dbReference type="EMBL" id="VSRR010003520">
    <property type="protein sequence ID" value="MPC36445.1"/>
    <property type="molecule type" value="Genomic_DNA"/>
</dbReference>
<evidence type="ECO:0000313" key="2">
    <source>
        <dbReference type="EMBL" id="MPC36445.1"/>
    </source>
</evidence>
<evidence type="ECO:0000313" key="3">
    <source>
        <dbReference type="Proteomes" id="UP000324222"/>
    </source>
</evidence>
<feature type="compositionally biased region" description="Basic and acidic residues" evidence="1">
    <location>
        <begin position="9"/>
        <end position="20"/>
    </location>
</feature>
<proteinExistence type="predicted"/>
<name>A0A5B7ESS9_PORTR</name>
<dbReference type="Proteomes" id="UP000324222">
    <property type="component" value="Unassembled WGS sequence"/>
</dbReference>
<reference evidence="2 3" key="1">
    <citation type="submission" date="2019-05" db="EMBL/GenBank/DDBJ databases">
        <title>Another draft genome of Portunus trituberculatus and its Hox gene families provides insights of decapod evolution.</title>
        <authorList>
            <person name="Jeong J.-H."/>
            <person name="Song I."/>
            <person name="Kim S."/>
            <person name="Choi T."/>
            <person name="Kim D."/>
            <person name="Ryu S."/>
            <person name="Kim W."/>
        </authorList>
    </citation>
    <scope>NUCLEOTIDE SEQUENCE [LARGE SCALE GENOMIC DNA]</scope>
    <source>
        <tissue evidence="2">Muscle</tissue>
    </source>
</reference>
<accession>A0A5B7ESS9</accession>
<comment type="caution">
    <text evidence="2">The sequence shown here is derived from an EMBL/GenBank/DDBJ whole genome shotgun (WGS) entry which is preliminary data.</text>
</comment>
<evidence type="ECO:0000256" key="1">
    <source>
        <dbReference type="SAM" id="MobiDB-lite"/>
    </source>
</evidence>
<keyword evidence="3" id="KW-1185">Reference proteome</keyword>
<sequence>MQRFINTRTEVDILGRDRSSEASLQESPTGKLKTPPSSLITFIFTNESNNNSPTHPSRQ</sequence>